<dbReference type="EMBL" id="QRON01000002">
    <property type="protein sequence ID" value="RHL29860.1"/>
    <property type="molecule type" value="Genomic_DNA"/>
</dbReference>
<evidence type="ECO:0008006" key="3">
    <source>
        <dbReference type="Google" id="ProtNLM"/>
    </source>
</evidence>
<comment type="caution">
    <text evidence="1">The sequence shown here is derived from an EMBL/GenBank/DDBJ whole genome shotgun (WGS) entry which is preliminary data.</text>
</comment>
<dbReference type="RefSeq" id="WP_118369512.1">
    <property type="nucleotide sequence ID" value="NZ_QRON01000002.1"/>
</dbReference>
<reference evidence="1 2" key="1">
    <citation type="submission" date="2018-08" db="EMBL/GenBank/DDBJ databases">
        <title>A genome reference for cultivated species of the human gut microbiota.</title>
        <authorList>
            <person name="Zou Y."/>
            <person name="Xue W."/>
            <person name="Luo G."/>
        </authorList>
    </citation>
    <scope>NUCLEOTIDE SEQUENCE [LARGE SCALE GENOMIC DNA]</scope>
    <source>
        <strain evidence="1 2">AF38-24</strain>
    </source>
</reference>
<sequence length="375" mass="43214">MIKKIIKTCAFFLIFMVMFRVVGKAFVVMDNVDTVNIDGFLRERKDSVDVVLMGQSEIYRGFAPGLAWKEYGIKSVNFSVGDSPCSQYISMLREVLKRQNPKLLVVNASTFLHGDENLDDEVLLRKWIDNMPEGTDKINTINTTMADTMRDNTIVSMGKYHGNWKYPDKVLTSFCLRSHLFFNKGGYLKGFYTRSQTTGGRDKLAEIGWPTQEEYILTERCEKYLRNFLKYCRDNKVDNMLMIVPPHETMATKTDGIEQMKAIVDEYGYDFEDYHNNYEECGIDDKTDFGDYEHLNSYGAEKFTSYLGKYMIDNYDVKTDTSNKDIEYWDECASKTDEVIELSKKSTASGINHGYGEASITFAAKLYHLIKLTIE</sequence>
<protein>
    <recommendedName>
        <fullName evidence="3">SGNH/GDSL hydrolase family protein</fullName>
    </recommendedName>
</protein>
<dbReference type="SUPFAM" id="SSF52266">
    <property type="entry name" value="SGNH hydrolase"/>
    <property type="match status" value="1"/>
</dbReference>
<gene>
    <name evidence="1" type="ORF">DW028_04355</name>
</gene>
<evidence type="ECO:0000313" key="1">
    <source>
        <dbReference type="EMBL" id="RHL29860.1"/>
    </source>
</evidence>
<dbReference type="Proteomes" id="UP000283297">
    <property type="component" value="Unassembled WGS sequence"/>
</dbReference>
<proteinExistence type="predicted"/>
<evidence type="ECO:0000313" key="2">
    <source>
        <dbReference type="Proteomes" id="UP000283297"/>
    </source>
</evidence>
<accession>A0A415K137</accession>
<name>A0A415K137_9FIRM</name>
<dbReference type="AlphaFoldDB" id="A0A415K137"/>
<organism evidence="1 2">
    <name type="scientific">Agathobacter rectalis</name>
    <dbReference type="NCBI Taxonomy" id="39491"/>
    <lineage>
        <taxon>Bacteria</taxon>
        <taxon>Bacillati</taxon>
        <taxon>Bacillota</taxon>
        <taxon>Clostridia</taxon>
        <taxon>Lachnospirales</taxon>
        <taxon>Lachnospiraceae</taxon>
        <taxon>Agathobacter</taxon>
    </lineage>
</organism>